<keyword evidence="3" id="KW-1185">Reference proteome</keyword>
<dbReference type="PANTHER" id="PTHR43723">
    <property type="entry name" value="COBALT TRANSPORT PROTEIN CBIQ"/>
    <property type="match status" value="1"/>
</dbReference>
<keyword evidence="1" id="KW-0812">Transmembrane</keyword>
<dbReference type="InterPro" id="IPR052770">
    <property type="entry name" value="Cobalt_transport_CbiQ"/>
</dbReference>
<dbReference type="EMBL" id="JABXWD010000283">
    <property type="protein sequence ID" value="MBV6342565.1"/>
    <property type="molecule type" value="Genomic_DNA"/>
</dbReference>
<dbReference type="RefSeq" id="WP_218253182.1">
    <property type="nucleotide sequence ID" value="NZ_JABXWD010000283.1"/>
</dbReference>
<keyword evidence="1" id="KW-0472">Membrane</keyword>
<feature type="transmembrane region" description="Helical" evidence="1">
    <location>
        <begin position="20"/>
        <end position="52"/>
    </location>
</feature>
<reference evidence="2 3" key="1">
    <citation type="journal article" date="2020" name="J Geophys Res Biogeosci">
        <title>Magnetotaxis as an Adaptation to Enable Bacterial Shuttling of Microbial Sulfur and Sulfur Cycling Across Aquatic Oxic#Anoxic Interfaces.</title>
        <authorList>
            <person name="Li J."/>
            <person name="Liu P."/>
            <person name="Wang J."/>
            <person name="Roberts A.P."/>
            <person name="Pan Y."/>
        </authorList>
    </citation>
    <scope>NUCLEOTIDE SEQUENCE [LARGE SCALE GENOMIC DNA]</scope>
    <source>
        <strain evidence="2 3">MYR-1_YQ</strain>
    </source>
</reference>
<name>A0ABS6S1T3_9BACT</name>
<comment type="caution">
    <text evidence="2">The sequence shown here is derived from an EMBL/GenBank/DDBJ whole genome shotgun (WGS) entry which is preliminary data.</text>
</comment>
<dbReference type="Proteomes" id="UP001196980">
    <property type="component" value="Unassembled WGS sequence"/>
</dbReference>
<evidence type="ECO:0000256" key="1">
    <source>
        <dbReference type="SAM" id="Phobius"/>
    </source>
</evidence>
<feature type="transmembrane region" description="Helical" evidence="1">
    <location>
        <begin position="64"/>
        <end position="85"/>
    </location>
</feature>
<organism evidence="2 3">
    <name type="scientific">Candidatus Magnetobacterium casense</name>
    <dbReference type="NCBI Taxonomy" id="1455061"/>
    <lineage>
        <taxon>Bacteria</taxon>
        <taxon>Pseudomonadati</taxon>
        <taxon>Nitrospirota</taxon>
        <taxon>Thermodesulfovibrionia</taxon>
        <taxon>Thermodesulfovibrionales</taxon>
        <taxon>Candidatus Magnetobacteriaceae</taxon>
        <taxon>Candidatus Magnetobacterium</taxon>
    </lineage>
</organism>
<evidence type="ECO:0000313" key="2">
    <source>
        <dbReference type="EMBL" id="MBV6342565.1"/>
    </source>
</evidence>
<protein>
    <submittedName>
        <fullName evidence="2">Uncharacterized protein</fullName>
    </submittedName>
</protein>
<sequence>MIDTYAYSNALRDVHPAEKLSFAFLTVLVCLLTHSTLVLLLVVAIMTIATVYKAGIPLGFYAKALCLPLSFAVLAGIGVAVGVVAPGDETAVGVTLLGKTIGITIVTAKEAALLVLKTVASMSGLFFFP</sequence>
<dbReference type="PANTHER" id="PTHR43723:SF1">
    <property type="entry name" value="COBALT TRANSPORT PROTEIN CBIQ"/>
    <property type="match status" value="1"/>
</dbReference>
<proteinExistence type="predicted"/>
<accession>A0ABS6S1T3</accession>
<gene>
    <name evidence="2" type="ORF">HWQ67_13330</name>
</gene>
<evidence type="ECO:0000313" key="3">
    <source>
        <dbReference type="Proteomes" id="UP001196980"/>
    </source>
</evidence>
<keyword evidence="1" id="KW-1133">Transmembrane helix</keyword>